<evidence type="ECO:0000313" key="2">
    <source>
        <dbReference type="EMBL" id="KAL0566832.1"/>
    </source>
</evidence>
<feature type="region of interest" description="Disordered" evidence="1">
    <location>
        <begin position="127"/>
        <end position="228"/>
    </location>
</feature>
<name>A0ABR3EVA5_9AGAR</name>
<keyword evidence="3" id="KW-1185">Reference proteome</keyword>
<feature type="compositionally biased region" description="Polar residues" evidence="1">
    <location>
        <begin position="128"/>
        <end position="145"/>
    </location>
</feature>
<organism evidence="2 3">
    <name type="scientific">Marasmius crinis-equi</name>
    <dbReference type="NCBI Taxonomy" id="585013"/>
    <lineage>
        <taxon>Eukaryota</taxon>
        <taxon>Fungi</taxon>
        <taxon>Dikarya</taxon>
        <taxon>Basidiomycota</taxon>
        <taxon>Agaricomycotina</taxon>
        <taxon>Agaricomycetes</taxon>
        <taxon>Agaricomycetidae</taxon>
        <taxon>Agaricales</taxon>
        <taxon>Marasmiineae</taxon>
        <taxon>Marasmiaceae</taxon>
        <taxon>Marasmius</taxon>
    </lineage>
</organism>
<accession>A0ABR3EVA5</accession>
<feature type="compositionally biased region" description="Basic and acidic residues" evidence="1">
    <location>
        <begin position="159"/>
        <end position="172"/>
    </location>
</feature>
<evidence type="ECO:0000313" key="3">
    <source>
        <dbReference type="Proteomes" id="UP001465976"/>
    </source>
</evidence>
<evidence type="ECO:0000256" key="1">
    <source>
        <dbReference type="SAM" id="MobiDB-lite"/>
    </source>
</evidence>
<feature type="region of interest" description="Disordered" evidence="1">
    <location>
        <begin position="306"/>
        <end position="367"/>
    </location>
</feature>
<sequence length="424" mass="46198">MSFSTAAARFRNLYPDADLQPLLARYSLLGPVESELSVHEAEEAICEDQESFNIPSFDLLDLFGLENSSQIGLLSFEPVPQASRDEVGLPLVSLPDLTETTVLLATPAGDAIDLAEAFSPVPTLPPLINTTQVRSPSSLSLNSPGFDTRDASPASHNGRNPDLETLFNEHGHNSFQPDIFDVPDVHLGHPDQGHLMYPYPESAPSTPVQNPHKRPRLSSDDTSHPQWVDGDDIPAWSINTPYSGLVSTNSSQPPFDRVSPIEPQHNLVPSLFALPHQLITIPGTIQTPYSELLGWAGPEGDVPTYRDGYSALTSPSSSSSPAGSLRGTKRKRSPSDPPSSSAPTSSPLNSARCVRNQRAKKGKESNTQTTVCLWQIPDSNGNLTPCGEPLTNRNLPTHMREQHQPWVRDEHGFMVPCPDTHQLR</sequence>
<comment type="caution">
    <text evidence="2">The sequence shown here is derived from an EMBL/GenBank/DDBJ whole genome shotgun (WGS) entry which is preliminary data.</text>
</comment>
<dbReference type="Proteomes" id="UP001465976">
    <property type="component" value="Unassembled WGS sequence"/>
</dbReference>
<gene>
    <name evidence="2" type="ORF">V5O48_015171</name>
</gene>
<feature type="compositionally biased region" description="Low complexity" evidence="1">
    <location>
        <begin position="310"/>
        <end position="326"/>
    </location>
</feature>
<feature type="compositionally biased region" description="Basic and acidic residues" evidence="1">
    <location>
        <begin position="183"/>
        <end position="192"/>
    </location>
</feature>
<dbReference type="EMBL" id="JBAHYK010001759">
    <property type="protein sequence ID" value="KAL0566832.1"/>
    <property type="molecule type" value="Genomic_DNA"/>
</dbReference>
<protein>
    <submittedName>
        <fullName evidence="2">Uncharacterized protein</fullName>
    </submittedName>
</protein>
<feature type="non-terminal residue" evidence="2">
    <location>
        <position position="424"/>
    </location>
</feature>
<reference evidence="2 3" key="1">
    <citation type="submission" date="2024-02" db="EMBL/GenBank/DDBJ databases">
        <title>A draft genome for the cacao thread blight pathogen Marasmius crinis-equi.</title>
        <authorList>
            <person name="Cohen S.P."/>
            <person name="Baruah I.K."/>
            <person name="Amoako-Attah I."/>
            <person name="Bukari Y."/>
            <person name="Meinhardt L.W."/>
            <person name="Bailey B.A."/>
        </authorList>
    </citation>
    <scope>NUCLEOTIDE SEQUENCE [LARGE SCALE GENOMIC DNA]</scope>
    <source>
        <strain evidence="2 3">GH-76</strain>
    </source>
</reference>
<feature type="compositionally biased region" description="Low complexity" evidence="1">
    <location>
        <begin position="338"/>
        <end position="350"/>
    </location>
</feature>
<proteinExistence type="predicted"/>